<dbReference type="InterPro" id="IPR036188">
    <property type="entry name" value="FAD/NAD-bd_sf"/>
</dbReference>
<dbReference type="InterPro" id="IPR010960">
    <property type="entry name" value="Flavocytochrome_c"/>
</dbReference>
<evidence type="ECO:0000256" key="1">
    <source>
        <dbReference type="ARBA" id="ARBA00001974"/>
    </source>
</evidence>
<dbReference type="InterPro" id="IPR027477">
    <property type="entry name" value="Succ_DH/fumarate_Rdtase_cat_sf"/>
</dbReference>
<dbReference type="PANTHER" id="PTHR43400:SF10">
    <property type="entry name" value="3-OXOSTEROID 1-DEHYDROGENASE"/>
    <property type="match status" value="1"/>
</dbReference>
<comment type="caution">
    <text evidence="7">The sequence shown here is derived from an EMBL/GenBank/DDBJ whole genome shotgun (WGS) entry which is preliminary data.</text>
</comment>
<keyword evidence="4 5" id="KW-0560">Oxidoreductase</keyword>
<evidence type="ECO:0000256" key="2">
    <source>
        <dbReference type="ARBA" id="ARBA00022630"/>
    </source>
</evidence>
<accession>A0A261SMA9</accession>
<proteinExistence type="inferred from homology"/>
<evidence type="ECO:0000313" key="7">
    <source>
        <dbReference type="EMBL" id="OZI37920.1"/>
    </source>
</evidence>
<evidence type="ECO:0000256" key="4">
    <source>
        <dbReference type="ARBA" id="ARBA00023002"/>
    </source>
</evidence>
<evidence type="ECO:0000256" key="3">
    <source>
        <dbReference type="ARBA" id="ARBA00022827"/>
    </source>
</evidence>
<dbReference type="InterPro" id="IPR003953">
    <property type="entry name" value="FAD-dep_OxRdtase_2_FAD-bd"/>
</dbReference>
<dbReference type="NCBIfam" id="TIGR01813">
    <property type="entry name" value="flavo_cyto_c"/>
    <property type="match status" value="1"/>
</dbReference>
<keyword evidence="8" id="KW-1185">Reference proteome</keyword>
<dbReference type="AlphaFoldDB" id="A0A261SMA9"/>
<dbReference type="GO" id="GO:0008202">
    <property type="term" value="P:steroid metabolic process"/>
    <property type="evidence" value="ECO:0007669"/>
    <property type="project" value="UniProtKB-ARBA"/>
</dbReference>
<dbReference type="Pfam" id="PF00890">
    <property type="entry name" value="FAD_binding_2"/>
    <property type="match status" value="1"/>
</dbReference>
<evidence type="ECO:0000259" key="6">
    <source>
        <dbReference type="Pfam" id="PF00890"/>
    </source>
</evidence>
<comment type="cofactor">
    <cofactor evidence="1">
        <name>FAD</name>
        <dbReference type="ChEBI" id="CHEBI:57692"/>
    </cofactor>
</comment>
<gene>
    <name evidence="7" type="ORF">CAL29_06025</name>
</gene>
<sequence>MSNSDLNTTLVVVGAGMAGFAAALQAAQDGHDVVLLEKLSETGGSSAMSGGCLAFAGTDLQRANGVEDSDALLFKDLREVGQFENDESLVRAYVDNQLDTYEWMKAAGVRFGPHIETSSGQSVPRVQNVDPADAVRALAASAKGTGRVRLLTDTRALRLVRDPQDGRIAGVTAQREGETFKVLGSRGVVLASGGFVQNAGLIHRYAPQYNEETAVFIGGAGNTGDGLKMAQLMGADCRDMIYIKGTYGKHPTDETNHHSLLAVYKGAIAVNQDGKRYVDESISYKLLGDACIRQPYGATFQIFDQPIFDSGDNQTRILDIERRHEEGLVIQADTLEELATKIEMPASALIDTVQAYNGYVEAGRDPDFGREHLVHQHGRLVKIETAPFYAYPSTAAVYGTYCGLCVDAAMRVRDVYGETLPGLYAAGEVVGGLHGAAYMTGSALGKAAIFGRIAARTALAG</sequence>
<protein>
    <submittedName>
        <fullName evidence="7">Flavocytochrome c</fullName>
    </submittedName>
</protein>
<organism evidence="7 8">
    <name type="scientific">Bordetella genomosp. 10</name>
    <dbReference type="NCBI Taxonomy" id="1416804"/>
    <lineage>
        <taxon>Bacteria</taxon>
        <taxon>Pseudomonadati</taxon>
        <taxon>Pseudomonadota</taxon>
        <taxon>Betaproteobacteria</taxon>
        <taxon>Burkholderiales</taxon>
        <taxon>Alcaligenaceae</taxon>
        <taxon>Bordetella</taxon>
    </lineage>
</organism>
<feature type="domain" description="FAD-dependent oxidoreductase 2 FAD-binding" evidence="6">
    <location>
        <begin position="10"/>
        <end position="443"/>
    </location>
</feature>
<dbReference type="PANTHER" id="PTHR43400">
    <property type="entry name" value="FUMARATE REDUCTASE"/>
    <property type="match status" value="1"/>
</dbReference>
<dbReference type="SUPFAM" id="SSF56425">
    <property type="entry name" value="Succinate dehydrogenase/fumarate reductase flavoprotein, catalytic domain"/>
    <property type="match status" value="1"/>
</dbReference>
<name>A0A261SMA9_9BORD</name>
<comment type="similarity">
    <text evidence="5">Belongs to the FAD-dependent oxidoreductase 2 family. FRD/SDH subfamily.</text>
</comment>
<evidence type="ECO:0000256" key="5">
    <source>
        <dbReference type="RuleBase" id="RU366062"/>
    </source>
</evidence>
<dbReference type="EMBL" id="NEVM01000001">
    <property type="protein sequence ID" value="OZI37920.1"/>
    <property type="molecule type" value="Genomic_DNA"/>
</dbReference>
<reference evidence="8" key="1">
    <citation type="submission" date="2017-05" db="EMBL/GenBank/DDBJ databases">
        <title>Complete and WGS of Bordetella genogroups.</title>
        <authorList>
            <person name="Spilker T."/>
            <person name="Lipuma J."/>
        </authorList>
    </citation>
    <scope>NUCLEOTIDE SEQUENCE [LARGE SCALE GENOMIC DNA]</scope>
    <source>
        <strain evidence="8">AU16122</strain>
    </source>
</reference>
<keyword evidence="2 5" id="KW-0285">Flavoprotein</keyword>
<dbReference type="Gene3D" id="3.90.700.10">
    <property type="entry name" value="Succinate dehydrogenase/fumarate reductase flavoprotein, catalytic domain"/>
    <property type="match status" value="1"/>
</dbReference>
<dbReference type="SUPFAM" id="SSF51905">
    <property type="entry name" value="FAD/NAD(P)-binding domain"/>
    <property type="match status" value="1"/>
</dbReference>
<dbReference type="GO" id="GO:0016491">
    <property type="term" value="F:oxidoreductase activity"/>
    <property type="evidence" value="ECO:0007669"/>
    <property type="project" value="UniProtKB-KW"/>
</dbReference>
<dbReference type="InterPro" id="IPR050315">
    <property type="entry name" value="FAD-oxidoreductase_2"/>
</dbReference>
<dbReference type="GO" id="GO:0010181">
    <property type="term" value="F:FMN binding"/>
    <property type="evidence" value="ECO:0007669"/>
    <property type="project" value="InterPro"/>
</dbReference>
<evidence type="ECO:0000313" key="8">
    <source>
        <dbReference type="Proteomes" id="UP000216020"/>
    </source>
</evidence>
<dbReference type="Proteomes" id="UP000216020">
    <property type="component" value="Unassembled WGS sequence"/>
</dbReference>
<dbReference type="PRINTS" id="PR00368">
    <property type="entry name" value="FADPNR"/>
</dbReference>
<keyword evidence="3 5" id="KW-0274">FAD</keyword>
<dbReference type="OrthoDB" id="9813348at2"/>
<dbReference type="Gene3D" id="3.50.50.60">
    <property type="entry name" value="FAD/NAD(P)-binding domain"/>
    <property type="match status" value="1"/>
</dbReference>
<dbReference type="RefSeq" id="WP_094852022.1">
    <property type="nucleotide sequence ID" value="NZ_NEVM01000001.1"/>
</dbReference>